<feature type="region of interest" description="Disordered" evidence="11">
    <location>
        <begin position="449"/>
        <end position="475"/>
    </location>
</feature>
<dbReference type="Pfam" id="PF01595">
    <property type="entry name" value="CNNM"/>
    <property type="match status" value="1"/>
</dbReference>
<feature type="transmembrane region" description="Helical" evidence="12">
    <location>
        <begin position="61"/>
        <end position="82"/>
    </location>
</feature>
<evidence type="ECO:0000256" key="1">
    <source>
        <dbReference type="ARBA" id="ARBA00004651"/>
    </source>
</evidence>
<organism evidence="15 16">
    <name type="scientific">Prauserella alba</name>
    <dbReference type="NCBI Taxonomy" id="176898"/>
    <lineage>
        <taxon>Bacteria</taxon>
        <taxon>Bacillati</taxon>
        <taxon>Actinomycetota</taxon>
        <taxon>Actinomycetes</taxon>
        <taxon>Pseudonocardiales</taxon>
        <taxon>Pseudonocardiaceae</taxon>
        <taxon>Prauserella</taxon>
    </lineage>
</organism>
<evidence type="ECO:0000256" key="7">
    <source>
        <dbReference type="ARBA" id="ARBA00023122"/>
    </source>
</evidence>
<dbReference type="PROSITE" id="PS51846">
    <property type="entry name" value="CNNM"/>
    <property type="match status" value="1"/>
</dbReference>
<feature type="transmembrane region" description="Helical" evidence="12">
    <location>
        <begin position="102"/>
        <end position="127"/>
    </location>
</feature>
<reference evidence="16" key="1">
    <citation type="journal article" date="2019" name="Int. J. Syst. Evol. Microbiol.">
        <title>The Global Catalogue of Microorganisms (GCM) 10K type strain sequencing project: providing services to taxonomists for standard genome sequencing and annotation.</title>
        <authorList>
            <consortium name="The Broad Institute Genomics Platform"/>
            <consortium name="The Broad Institute Genome Sequencing Center for Infectious Disease"/>
            <person name="Wu L."/>
            <person name="Ma J."/>
        </authorList>
    </citation>
    <scope>NUCLEOTIDE SEQUENCE [LARGE SCALE GENOMIC DNA]</scope>
    <source>
        <strain evidence="16">JCM 13022</strain>
    </source>
</reference>
<feature type="domain" description="CNNM transmembrane" evidence="14">
    <location>
        <begin position="3"/>
        <end position="206"/>
    </location>
</feature>
<keyword evidence="7 9" id="KW-0129">CBS domain</keyword>
<dbReference type="Pfam" id="PF03471">
    <property type="entry name" value="CorC_HlyC"/>
    <property type="match status" value="1"/>
</dbReference>
<dbReference type="InterPro" id="IPR016169">
    <property type="entry name" value="FAD-bd_PCMH_sub2"/>
</dbReference>
<feature type="domain" description="CBS" evidence="13">
    <location>
        <begin position="286"/>
        <end position="343"/>
    </location>
</feature>
<dbReference type="SUPFAM" id="SSF54631">
    <property type="entry name" value="CBS-domain pair"/>
    <property type="match status" value="1"/>
</dbReference>
<dbReference type="CDD" id="cd04590">
    <property type="entry name" value="CBS_pair_CorC_HlyC_assoc"/>
    <property type="match status" value="1"/>
</dbReference>
<dbReference type="EMBL" id="BAAALM010000001">
    <property type="protein sequence ID" value="GAA1190385.1"/>
    <property type="molecule type" value="Genomic_DNA"/>
</dbReference>
<dbReference type="PANTHER" id="PTHR43099:SF6">
    <property type="entry name" value="UPF0053 PROTEIN RV1842C"/>
    <property type="match status" value="1"/>
</dbReference>
<comment type="caution">
    <text evidence="15">The sequence shown here is derived from an EMBL/GenBank/DDBJ whole genome shotgun (WGS) entry which is preliminary data.</text>
</comment>
<dbReference type="PANTHER" id="PTHR43099">
    <property type="entry name" value="UPF0053 PROTEIN YRKA"/>
    <property type="match status" value="1"/>
</dbReference>
<dbReference type="Gene3D" id="3.30.465.10">
    <property type="match status" value="1"/>
</dbReference>
<sequence length="475" mass="50200">MIWVLSLLLGIVIILAVIAANGYFVAQEFAYMAVDRSRLAALAESGNRSAKRALAITRRTSFMLSGAQLGITVTGLLVGYVAEPLVGNALGTALGGVGVPTSVGIAVGTVATLVLSTLVQMLIGELFPKNLAIAAPERIALLLAGSTTLYLTLFGWLIWIFDAASNALLRLLRIEPVHDVEHSATARDLEHIVADSRATGDLPADLSMLLDRVLDFPDQDVEHAMNPRARVDVVTADTPVSRVRELMASGHTRYPVVDDEGDVLGVAELPAVLARAGNDETPVSELQRPPLLLPTTMSLPDAYARLTASRNELACVLDEYGGFAGILTIEDLAEELVGELQDEHDSPEPPPVTAQDDGTWLVNGDVHVDEVERAVGHDLPPGDVETVAGLTIAAHGALPPTGTTVLVDLPQSGAELAEPEPPAPQALRVDVLDVDRHVPSRLRLTLQSVEAETPAGAEVTEPDAAQADAASEVQR</sequence>
<evidence type="ECO:0000313" key="15">
    <source>
        <dbReference type="EMBL" id="GAA1190385.1"/>
    </source>
</evidence>
<dbReference type="InterPro" id="IPR036318">
    <property type="entry name" value="FAD-bd_PCMH-like_sf"/>
</dbReference>
<evidence type="ECO:0000256" key="12">
    <source>
        <dbReference type="SAM" id="Phobius"/>
    </source>
</evidence>
<dbReference type="Gene3D" id="3.10.580.10">
    <property type="entry name" value="CBS-domain"/>
    <property type="match status" value="1"/>
</dbReference>
<gene>
    <name evidence="15" type="ORF">GCM10009675_00750</name>
</gene>
<keyword evidence="8 10" id="KW-0472">Membrane</keyword>
<keyword evidence="16" id="KW-1185">Reference proteome</keyword>
<comment type="subcellular location">
    <subcellularLocation>
        <location evidence="1">Cell membrane</location>
        <topology evidence="1">Multi-pass membrane protein</topology>
    </subcellularLocation>
</comment>
<evidence type="ECO:0000256" key="3">
    <source>
        <dbReference type="ARBA" id="ARBA00022475"/>
    </source>
</evidence>
<evidence type="ECO:0000256" key="2">
    <source>
        <dbReference type="ARBA" id="ARBA00006337"/>
    </source>
</evidence>
<feature type="transmembrane region" description="Helical" evidence="12">
    <location>
        <begin position="139"/>
        <end position="161"/>
    </location>
</feature>
<evidence type="ECO:0000259" key="13">
    <source>
        <dbReference type="PROSITE" id="PS51371"/>
    </source>
</evidence>
<dbReference type="InterPro" id="IPR051676">
    <property type="entry name" value="UPF0053_domain"/>
</dbReference>
<accession>A0ABP4FLK5</accession>
<comment type="similarity">
    <text evidence="2">Belongs to the UPF0053 family.</text>
</comment>
<dbReference type="Pfam" id="PF00571">
    <property type="entry name" value="CBS"/>
    <property type="match status" value="2"/>
</dbReference>
<dbReference type="InterPro" id="IPR046342">
    <property type="entry name" value="CBS_dom_sf"/>
</dbReference>
<name>A0ABP4FLK5_9PSEU</name>
<protein>
    <submittedName>
        <fullName evidence="15">Hemolysin family protein</fullName>
    </submittedName>
</protein>
<dbReference type="InterPro" id="IPR000644">
    <property type="entry name" value="CBS_dom"/>
</dbReference>
<evidence type="ECO:0000256" key="10">
    <source>
        <dbReference type="PROSITE-ProRule" id="PRU01193"/>
    </source>
</evidence>
<dbReference type="SUPFAM" id="SSF56176">
    <property type="entry name" value="FAD-binding/transporter-associated domain-like"/>
    <property type="match status" value="1"/>
</dbReference>
<evidence type="ECO:0000256" key="8">
    <source>
        <dbReference type="ARBA" id="ARBA00023136"/>
    </source>
</evidence>
<keyword evidence="5" id="KW-0677">Repeat</keyword>
<feature type="transmembrane region" description="Helical" evidence="12">
    <location>
        <begin position="6"/>
        <end position="26"/>
    </location>
</feature>
<evidence type="ECO:0000259" key="14">
    <source>
        <dbReference type="PROSITE" id="PS51846"/>
    </source>
</evidence>
<evidence type="ECO:0000256" key="6">
    <source>
        <dbReference type="ARBA" id="ARBA00022989"/>
    </source>
</evidence>
<dbReference type="Proteomes" id="UP001500467">
    <property type="component" value="Unassembled WGS sequence"/>
</dbReference>
<evidence type="ECO:0000256" key="11">
    <source>
        <dbReference type="SAM" id="MobiDB-lite"/>
    </source>
</evidence>
<evidence type="ECO:0000256" key="9">
    <source>
        <dbReference type="PROSITE-ProRule" id="PRU00703"/>
    </source>
</evidence>
<evidence type="ECO:0000256" key="5">
    <source>
        <dbReference type="ARBA" id="ARBA00022737"/>
    </source>
</evidence>
<keyword evidence="4 10" id="KW-0812">Transmembrane</keyword>
<dbReference type="InterPro" id="IPR005170">
    <property type="entry name" value="Transptr-assoc_dom"/>
</dbReference>
<evidence type="ECO:0000313" key="16">
    <source>
        <dbReference type="Proteomes" id="UP001500467"/>
    </source>
</evidence>
<keyword evidence="3" id="KW-1003">Cell membrane</keyword>
<dbReference type="RefSeq" id="WP_253852548.1">
    <property type="nucleotide sequence ID" value="NZ_BAAALM010000001.1"/>
</dbReference>
<dbReference type="PROSITE" id="PS51371">
    <property type="entry name" value="CBS"/>
    <property type="match status" value="2"/>
</dbReference>
<dbReference type="InterPro" id="IPR044751">
    <property type="entry name" value="Ion_transp-like_CBS"/>
</dbReference>
<dbReference type="SMART" id="SM01091">
    <property type="entry name" value="CorC_HlyC"/>
    <property type="match status" value="1"/>
</dbReference>
<evidence type="ECO:0000256" key="4">
    <source>
        <dbReference type="ARBA" id="ARBA00022692"/>
    </source>
</evidence>
<dbReference type="InterPro" id="IPR002550">
    <property type="entry name" value="CNNM"/>
</dbReference>
<proteinExistence type="inferred from homology"/>
<feature type="domain" description="CBS" evidence="13">
    <location>
        <begin position="225"/>
        <end position="283"/>
    </location>
</feature>
<keyword evidence="6 10" id="KW-1133">Transmembrane helix</keyword>